<dbReference type="PROSITE" id="PS51179">
    <property type="entry name" value="POU_3"/>
    <property type="match status" value="1"/>
</dbReference>
<keyword evidence="2" id="KW-0812">Transmembrane</keyword>
<dbReference type="GO" id="GO:0005634">
    <property type="term" value="C:nucleus"/>
    <property type="evidence" value="ECO:0007669"/>
    <property type="project" value="UniProtKB-SubCell"/>
</dbReference>
<evidence type="ECO:0000256" key="1">
    <source>
        <dbReference type="ARBA" id="ARBA00004123"/>
    </source>
</evidence>
<reference evidence="4" key="2">
    <citation type="submission" date="2025-08" db="UniProtKB">
        <authorList>
            <consortium name="Ensembl"/>
        </authorList>
    </citation>
    <scope>IDENTIFICATION</scope>
</reference>
<dbReference type="Gene3D" id="1.10.260.40">
    <property type="entry name" value="lambda repressor-like DNA-binding domains"/>
    <property type="match status" value="1"/>
</dbReference>
<dbReference type="AlphaFoldDB" id="A0A8C9AW92"/>
<dbReference type="GO" id="GO:0003700">
    <property type="term" value="F:DNA-binding transcription factor activity"/>
    <property type="evidence" value="ECO:0007669"/>
    <property type="project" value="InterPro"/>
</dbReference>
<comment type="subcellular location">
    <subcellularLocation>
        <location evidence="1">Nucleus</location>
    </subcellularLocation>
</comment>
<organism evidence="4 5">
    <name type="scientific">Phocoena sinus</name>
    <name type="common">Vaquita</name>
    <dbReference type="NCBI Taxonomy" id="42100"/>
    <lineage>
        <taxon>Eukaryota</taxon>
        <taxon>Metazoa</taxon>
        <taxon>Chordata</taxon>
        <taxon>Craniata</taxon>
        <taxon>Vertebrata</taxon>
        <taxon>Euteleostomi</taxon>
        <taxon>Mammalia</taxon>
        <taxon>Eutheria</taxon>
        <taxon>Laurasiatheria</taxon>
        <taxon>Artiodactyla</taxon>
        <taxon>Whippomorpha</taxon>
        <taxon>Cetacea</taxon>
        <taxon>Odontoceti</taxon>
        <taxon>Phocoenidae</taxon>
        <taxon>Phocoena</taxon>
    </lineage>
</organism>
<evidence type="ECO:0000313" key="4">
    <source>
        <dbReference type="Ensembl" id="ENSPSNP00000001839.1"/>
    </source>
</evidence>
<evidence type="ECO:0000313" key="5">
    <source>
        <dbReference type="Proteomes" id="UP000694554"/>
    </source>
</evidence>
<protein>
    <recommendedName>
        <fullName evidence="3">POU-specific domain-containing protein</fullName>
    </recommendedName>
</protein>
<dbReference type="Pfam" id="PF00157">
    <property type="entry name" value="Pou"/>
    <property type="match status" value="1"/>
</dbReference>
<reference evidence="4" key="3">
    <citation type="submission" date="2025-09" db="UniProtKB">
        <authorList>
            <consortium name="Ensembl"/>
        </authorList>
    </citation>
    <scope>IDENTIFICATION</scope>
</reference>
<keyword evidence="2" id="KW-0472">Membrane</keyword>
<keyword evidence="5" id="KW-1185">Reference proteome</keyword>
<dbReference type="Ensembl" id="ENSPSNT00000002149.1">
    <property type="protein sequence ID" value="ENSPSNP00000001839.1"/>
    <property type="gene ID" value="ENSPSNG00000001456.1"/>
</dbReference>
<dbReference type="SUPFAM" id="SSF47413">
    <property type="entry name" value="lambda repressor-like DNA-binding domains"/>
    <property type="match status" value="1"/>
</dbReference>
<dbReference type="InterPro" id="IPR010982">
    <property type="entry name" value="Lambda_DNA-bd_dom_sf"/>
</dbReference>
<dbReference type="Proteomes" id="UP000694554">
    <property type="component" value="Chromosome 3"/>
</dbReference>
<name>A0A8C9AW92_PHOSS</name>
<accession>A0A8C9AW92</accession>
<keyword evidence="2" id="KW-1133">Transmembrane helix</keyword>
<reference evidence="4" key="1">
    <citation type="submission" date="2019-08" db="EMBL/GenBank/DDBJ databases">
        <title>Phocoena sinus (Vaquita) genome, mPhoSin1, primary haplotype.</title>
        <authorList>
            <person name="Morin P."/>
            <person name="Mountcastle J."/>
            <person name="Fungtammasan C."/>
            <person name="Rhie A."/>
            <person name="Rojas-Bracho L."/>
            <person name="Smith C.R."/>
            <person name="Taylor B.L."/>
            <person name="Gulland F.M.D."/>
            <person name="Musser W."/>
            <person name="Houck M."/>
            <person name="Haase B."/>
            <person name="Paez S."/>
            <person name="Howe K."/>
            <person name="Torrance J."/>
            <person name="Formenti G."/>
            <person name="Phillippy A."/>
            <person name="Ryder O."/>
            <person name="Jarvis E.D."/>
            <person name="Fedrigo O."/>
        </authorList>
    </citation>
    <scope>NUCLEOTIDE SEQUENCE [LARGE SCALE GENOMIC DNA]</scope>
</reference>
<proteinExistence type="predicted"/>
<evidence type="ECO:0000259" key="3">
    <source>
        <dbReference type="PROSITE" id="PS51179"/>
    </source>
</evidence>
<dbReference type="GO" id="GO:0003677">
    <property type="term" value="F:DNA binding"/>
    <property type="evidence" value="ECO:0007669"/>
    <property type="project" value="InterPro"/>
</dbReference>
<sequence>VSAVQKEMEQLAKELRQERMTLGCSQADVGLLMGARFGREPSSGPAFLGRANPGKRVSGVHLKAFSIKSSISCLKKLRIRKGEGWELFRKIWGGRLKFTAVLFFPLFFLSIGFKVHSKT</sequence>
<feature type="domain" description="POU-specific" evidence="3">
    <location>
        <begin position="1"/>
        <end position="74"/>
    </location>
</feature>
<evidence type="ECO:0000256" key="2">
    <source>
        <dbReference type="SAM" id="Phobius"/>
    </source>
</evidence>
<dbReference type="InterPro" id="IPR000327">
    <property type="entry name" value="POU_dom"/>
</dbReference>
<feature type="transmembrane region" description="Helical" evidence="2">
    <location>
        <begin position="98"/>
        <end position="116"/>
    </location>
</feature>